<proteinExistence type="predicted"/>
<keyword evidence="2" id="KW-1185">Reference proteome</keyword>
<accession>A0A975GPG9</accession>
<dbReference type="Proteomes" id="UP000663722">
    <property type="component" value="Chromosome"/>
</dbReference>
<sequence length="51" mass="5588">MATKKPGFFRQGKVSGPGKKAGFLTVPQLFVLYTDKKTVSKKGCCKKLIII</sequence>
<protein>
    <submittedName>
        <fullName evidence="1">Uncharacterized protein</fullName>
    </submittedName>
</protein>
<name>A0A975GPG9_9BACT</name>
<evidence type="ECO:0000313" key="2">
    <source>
        <dbReference type="Proteomes" id="UP000663722"/>
    </source>
</evidence>
<organism evidence="1 2">
    <name type="scientific">Desulfonema magnum</name>
    <dbReference type="NCBI Taxonomy" id="45655"/>
    <lineage>
        <taxon>Bacteria</taxon>
        <taxon>Pseudomonadati</taxon>
        <taxon>Thermodesulfobacteriota</taxon>
        <taxon>Desulfobacteria</taxon>
        <taxon>Desulfobacterales</taxon>
        <taxon>Desulfococcaceae</taxon>
        <taxon>Desulfonema</taxon>
    </lineage>
</organism>
<reference evidence="1" key="1">
    <citation type="journal article" date="2021" name="Microb. Physiol.">
        <title>Proteogenomic Insights into the Physiology of Marine, Sulfate-Reducing, Filamentous Desulfonema limicola and Desulfonema magnum.</title>
        <authorList>
            <person name="Schnaars V."/>
            <person name="Wohlbrand L."/>
            <person name="Scheve S."/>
            <person name="Hinrichs C."/>
            <person name="Reinhardt R."/>
            <person name="Rabus R."/>
        </authorList>
    </citation>
    <scope>NUCLEOTIDE SEQUENCE</scope>
    <source>
        <strain evidence="1">4be13</strain>
    </source>
</reference>
<gene>
    <name evidence="1" type="ORF">dnm_048320</name>
</gene>
<dbReference type="EMBL" id="CP061800">
    <property type="protein sequence ID" value="QTA88785.1"/>
    <property type="molecule type" value="Genomic_DNA"/>
</dbReference>
<dbReference type="KEGG" id="dmm:dnm_048320"/>
<dbReference type="AlphaFoldDB" id="A0A975GPG9"/>
<evidence type="ECO:0000313" key="1">
    <source>
        <dbReference type="EMBL" id="QTA88785.1"/>
    </source>
</evidence>